<sequence>MKVQFNTDKTIDGDARLENFFSDLISKKLDRYDSHITRVEVHVSDENGKKEAPNDIKCVLEARFEGKQPVVVSAQEDTIEKAVSEAIDKMKAALETVLGKLQNR</sequence>
<proteinExistence type="predicted"/>
<dbReference type="STRING" id="880071.Fleli_2171"/>
<dbReference type="PATRIC" id="fig|880071.3.peg.2158"/>
<dbReference type="AlphaFoldDB" id="I4AKR6"/>
<dbReference type="Gene3D" id="3.30.160.100">
    <property type="entry name" value="Ribosome hibernation promotion factor-like"/>
    <property type="match status" value="1"/>
</dbReference>
<accession>I4AKR6</accession>
<gene>
    <name evidence="1" type="ordered locus">Fleli_2171</name>
</gene>
<dbReference type="InterPro" id="IPR036567">
    <property type="entry name" value="RHF-like"/>
</dbReference>
<dbReference type="GO" id="GO:0005840">
    <property type="term" value="C:ribosome"/>
    <property type="evidence" value="ECO:0007669"/>
    <property type="project" value="UniProtKB-KW"/>
</dbReference>
<dbReference type="RefSeq" id="WP_014797998.1">
    <property type="nucleotide sequence ID" value="NC_018018.1"/>
</dbReference>
<evidence type="ECO:0000313" key="1">
    <source>
        <dbReference type="EMBL" id="AFM04551.1"/>
    </source>
</evidence>
<dbReference type="KEGG" id="fli:Fleli_2171"/>
<keyword evidence="1" id="KW-0689">Ribosomal protein</keyword>
<keyword evidence="1" id="KW-0687">Ribonucleoprotein</keyword>
<name>I4AKR6_BERLS</name>
<keyword evidence="2" id="KW-1185">Reference proteome</keyword>
<protein>
    <submittedName>
        <fullName evidence="1">Sigma 54 modulation protein / S30EA ribosomal protein</fullName>
    </submittedName>
</protein>
<dbReference type="OrthoDB" id="121633at2"/>
<dbReference type="Proteomes" id="UP000006054">
    <property type="component" value="Chromosome"/>
</dbReference>
<dbReference type="eggNOG" id="COG1544">
    <property type="taxonomic scope" value="Bacteria"/>
</dbReference>
<reference evidence="2" key="1">
    <citation type="submission" date="2012-06" db="EMBL/GenBank/DDBJ databases">
        <title>The complete genome of Flexibacter litoralis DSM 6794.</title>
        <authorList>
            <person name="Lucas S."/>
            <person name="Copeland A."/>
            <person name="Lapidus A."/>
            <person name="Glavina del Rio T."/>
            <person name="Dalin E."/>
            <person name="Tice H."/>
            <person name="Bruce D."/>
            <person name="Goodwin L."/>
            <person name="Pitluck S."/>
            <person name="Peters L."/>
            <person name="Ovchinnikova G."/>
            <person name="Lu M."/>
            <person name="Kyrpides N."/>
            <person name="Mavromatis K."/>
            <person name="Ivanova N."/>
            <person name="Brettin T."/>
            <person name="Detter J.C."/>
            <person name="Han C."/>
            <person name="Larimer F."/>
            <person name="Land M."/>
            <person name="Hauser L."/>
            <person name="Markowitz V."/>
            <person name="Cheng J.-F."/>
            <person name="Hugenholtz P."/>
            <person name="Woyke T."/>
            <person name="Wu D."/>
            <person name="Spring S."/>
            <person name="Lang E."/>
            <person name="Kopitz M."/>
            <person name="Brambilla E."/>
            <person name="Klenk H.-P."/>
            <person name="Eisen J.A."/>
        </authorList>
    </citation>
    <scope>NUCLEOTIDE SEQUENCE [LARGE SCALE GENOMIC DNA]</scope>
    <source>
        <strain evidence="2">ATCC 23117 / DSM 6794 / NBRC 15988 / NCIMB 1366 / Sio-4</strain>
    </source>
</reference>
<dbReference type="InterPro" id="IPR003489">
    <property type="entry name" value="RHF/RaiA"/>
</dbReference>
<organism evidence="1 2">
    <name type="scientific">Bernardetia litoralis (strain ATCC 23117 / DSM 6794 / NBRC 15988 / NCIMB 1366 / Fx l1 / Sio-4)</name>
    <name type="common">Flexibacter litoralis</name>
    <dbReference type="NCBI Taxonomy" id="880071"/>
    <lineage>
        <taxon>Bacteria</taxon>
        <taxon>Pseudomonadati</taxon>
        <taxon>Bacteroidota</taxon>
        <taxon>Cytophagia</taxon>
        <taxon>Cytophagales</taxon>
        <taxon>Bernardetiaceae</taxon>
        <taxon>Bernardetia</taxon>
    </lineage>
</organism>
<evidence type="ECO:0000313" key="2">
    <source>
        <dbReference type="Proteomes" id="UP000006054"/>
    </source>
</evidence>
<dbReference type="Pfam" id="PF02482">
    <property type="entry name" value="Ribosomal_S30AE"/>
    <property type="match status" value="1"/>
</dbReference>
<dbReference type="HOGENOM" id="CLU_142879_0_0_10"/>
<dbReference type="SUPFAM" id="SSF69754">
    <property type="entry name" value="Ribosome binding protein Y (YfiA homologue)"/>
    <property type="match status" value="1"/>
</dbReference>
<dbReference type="EMBL" id="CP003345">
    <property type="protein sequence ID" value="AFM04551.1"/>
    <property type="molecule type" value="Genomic_DNA"/>
</dbReference>